<evidence type="ECO:0000313" key="3">
    <source>
        <dbReference type="EMBL" id="TGD37148.1"/>
    </source>
</evidence>
<dbReference type="Proteomes" id="UP000217564">
    <property type="component" value="Unassembled WGS sequence"/>
</dbReference>
<reference evidence="3 6" key="4">
    <citation type="submission" date="2018-10" db="EMBL/GenBank/DDBJ databases">
        <title>Brevibacterium genomes from Austrain hard cheese rinds.</title>
        <authorList>
            <person name="Anast J.M."/>
            <person name="Dzieciol M."/>
            <person name="Schultz D.L."/>
            <person name="Mann E."/>
            <person name="Wagner M."/>
            <person name="Schmitz-Esser S."/>
        </authorList>
    </citation>
    <scope>NUCLEOTIDE SEQUENCE [LARGE SCALE GENOMIC DNA]</scope>
    <source>
        <strain evidence="3 6">L261</strain>
    </source>
</reference>
<evidence type="ECO:0000313" key="5">
    <source>
        <dbReference type="Proteomes" id="UP000234289"/>
    </source>
</evidence>
<accession>A0A2A3Z3X9</accession>
<gene>
    <name evidence="2" type="ORF">BAUR920_01563</name>
    <name evidence="1" type="ORF">CIK64_11805</name>
    <name evidence="3" type="ORF">EB834_16925</name>
</gene>
<dbReference type="Proteomes" id="UP000234289">
    <property type="component" value="Unassembled WGS sequence"/>
</dbReference>
<name>A0A2H1IYX3_BREAU</name>
<organism evidence="2 5">
    <name type="scientific">Brevibacterium aurantiacum</name>
    <dbReference type="NCBI Taxonomy" id="273384"/>
    <lineage>
        <taxon>Bacteria</taxon>
        <taxon>Bacillati</taxon>
        <taxon>Actinomycetota</taxon>
        <taxon>Actinomycetes</taxon>
        <taxon>Micrococcales</taxon>
        <taxon>Brevibacteriaceae</taxon>
        <taxon>Brevibacterium</taxon>
    </lineage>
</organism>
<sequence length="324" mass="36368">MERPIDFWRERRMQCSGCGHCLVIDLDWLHRWEQGREKCPGCGLTCAHQDAPRVTVDHDNPALDDDQVATFFWYHTSTQPDWPTRNFDPAADLTPGIRRMMGGDERVAAWAAHQRAKALHVGTYEAAVHNMLRRMRDQADRGNQFYLYRVHLKPSVVEREGWIIDPSNWLGDVVLDEVCPPGVDVARYLNYHEDPGGLSLALGREAIDGVQRVAVPLLDSWDVDWVGEAAADLEGASDALGPEPGKLGRFRPPSSPRAALARELGAALAGRLPINLRDQFESAVSFGEGDDPVLWARRTIRLFGLIEDPARVLAALDRVERRRV</sequence>
<protein>
    <submittedName>
        <fullName evidence="2">Uncharacterized protein</fullName>
    </submittedName>
</protein>
<dbReference type="EMBL" id="FXZG01000007">
    <property type="protein sequence ID" value="SMX80350.1"/>
    <property type="molecule type" value="Genomic_DNA"/>
</dbReference>
<dbReference type="Proteomes" id="UP000297736">
    <property type="component" value="Unassembled WGS sequence"/>
</dbReference>
<dbReference type="EMBL" id="RHFF01000019">
    <property type="protein sequence ID" value="TGD37148.1"/>
    <property type="molecule type" value="Genomic_DNA"/>
</dbReference>
<dbReference type="RefSeq" id="WP_096162307.1">
    <property type="nucleotide sequence ID" value="NZ_FXZG01000007.1"/>
</dbReference>
<evidence type="ECO:0000313" key="1">
    <source>
        <dbReference type="EMBL" id="PCC46256.1"/>
    </source>
</evidence>
<accession>A0A2H1IYX3</accession>
<reference evidence="5" key="2">
    <citation type="submission" date="2017-03" db="EMBL/GenBank/DDBJ databases">
        <authorList>
            <person name="Monnet C."/>
        </authorList>
    </citation>
    <scope>NUCLEOTIDE SEQUENCE [LARGE SCALE GENOMIC DNA]</scope>
    <source>
        <strain evidence="5">CNRZ 920</strain>
    </source>
</reference>
<dbReference type="EMBL" id="NRGP01000015">
    <property type="protein sequence ID" value="PCC46256.1"/>
    <property type="molecule type" value="Genomic_DNA"/>
</dbReference>
<evidence type="ECO:0000313" key="2">
    <source>
        <dbReference type="EMBL" id="SMX80350.1"/>
    </source>
</evidence>
<dbReference type="AlphaFoldDB" id="A0A2H1IYX3"/>
<evidence type="ECO:0000313" key="4">
    <source>
        <dbReference type="Proteomes" id="UP000217564"/>
    </source>
</evidence>
<evidence type="ECO:0000313" key="6">
    <source>
        <dbReference type="Proteomes" id="UP000297736"/>
    </source>
</evidence>
<proteinExistence type="predicted"/>
<reference evidence="2" key="3">
    <citation type="submission" date="2017-03" db="EMBL/GenBank/DDBJ databases">
        <authorList>
            <person name="Afonso C.L."/>
            <person name="Miller P.J."/>
            <person name="Scott M.A."/>
            <person name="Spackman E."/>
            <person name="Goraichik I."/>
            <person name="Dimitrov K.M."/>
            <person name="Suarez D.L."/>
            <person name="Swayne D.E."/>
        </authorList>
    </citation>
    <scope>NUCLEOTIDE SEQUENCE [LARGE SCALE GENOMIC DNA]</scope>
    <source>
        <strain evidence="2">CNRZ 920</strain>
    </source>
</reference>
<reference evidence="1 4" key="1">
    <citation type="journal article" date="2017" name="Elife">
        <title>Extensive horizontal gene transfer in cheese-associated bacteria.</title>
        <authorList>
            <person name="Bonham K.S."/>
            <person name="Wolfe B.E."/>
            <person name="Dutton R.J."/>
        </authorList>
    </citation>
    <scope>NUCLEOTIDE SEQUENCE [LARGE SCALE GENOMIC DNA]</scope>
    <source>
        <strain evidence="1 4">947_7</strain>
    </source>
</reference>